<reference evidence="5" key="1">
    <citation type="journal article" date="2014" name="Microb. Cell Fact.">
        <title>Exploiting Issatchenkia orientalis SD108 for succinic acid production.</title>
        <authorList>
            <person name="Xiao H."/>
            <person name="Shao Z."/>
            <person name="Jiang Y."/>
            <person name="Dole S."/>
            <person name="Zhao H."/>
        </authorList>
    </citation>
    <scope>NUCLEOTIDE SEQUENCE [LARGE SCALE GENOMIC DNA]</scope>
    <source>
        <strain evidence="5">SD108</strain>
    </source>
</reference>
<dbReference type="VEuPathDB" id="FungiDB:C5L36_0C02390"/>
<evidence type="ECO:0000256" key="1">
    <source>
        <dbReference type="ARBA" id="ARBA00022574"/>
    </source>
</evidence>
<gene>
    <name evidence="4" type="ORF">JL09_g474</name>
</gene>
<dbReference type="Gene3D" id="2.130.10.10">
    <property type="entry name" value="YVTN repeat-like/Quinoprotein amine dehydrogenase"/>
    <property type="match status" value="1"/>
</dbReference>
<dbReference type="GO" id="GO:0061685">
    <property type="term" value="F:diphthine methylesterase activity"/>
    <property type="evidence" value="ECO:0007669"/>
    <property type="project" value="EnsemblFungi"/>
</dbReference>
<evidence type="ECO:0000313" key="5">
    <source>
        <dbReference type="Proteomes" id="UP000029867"/>
    </source>
</evidence>
<dbReference type="GO" id="GO:0005768">
    <property type="term" value="C:endosome"/>
    <property type="evidence" value="ECO:0007669"/>
    <property type="project" value="EnsemblFungi"/>
</dbReference>
<comment type="caution">
    <text evidence="4">The sequence shown here is derived from an EMBL/GenBank/DDBJ whole genome shotgun (WGS) entry which is preliminary data.</text>
</comment>
<evidence type="ECO:0000313" key="4">
    <source>
        <dbReference type="EMBL" id="KGK40425.1"/>
    </source>
</evidence>
<dbReference type="HOGENOM" id="CLU_036100_2_0_1"/>
<dbReference type="AlphaFoldDB" id="A0A099P6B3"/>
<dbReference type="GO" id="GO:0017183">
    <property type="term" value="P:protein histidyl modification to diphthamide"/>
    <property type="evidence" value="ECO:0007669"/>
    <property type="project" value="EnsemblFungi"/>
</dbReference>
<dbReference type="eggNOG" id="KOG0280">
    <property type="taxonomic scope" value="Eukaryota"/>
</dbReference>
<keyword evidence="1" id="KW-0853">WD repeat</keyword>
<dbReference type="InterPro" id="IPR015943">
    <property type="entry name" value="WD40/YVTN_repeat-like_dom_sf"/>
</dbReference>
<dbReference type="PANTHER" id="PTHR46042">
    <property type="entry name" value="DIPHTHINE METHYLTRANSFERASE"/>
    <property type="match status" value="1"/>
</dbReference>
<dbReference type="SUPFAM" id="SSF50978">
    <property type="entry name" value="WD40 repeat-like"/>
    <property type="match status" value="1"/>
</dbReference>
<proteinExistence type="predicted"/>
<evidence type="ECO:0000256" key="2">
    <source>
        <dbReference type="ARBA" id="ARBA00022737"/>
    </source>
</evidence>
<comment type="pathway">
    <text evidence="3">Protein modification.</text>
</comment>
<evidence type="ECO:0008006" key="6">
    <source>
        <dbReference type="Google" id="ProtNLM"/>
    </source>
</evidence>
<dbReference type="EMBL" id="JQFK01000002">
    <property type="protein sequence ID" value="KGK40425.1"/>
    <property type="molecule type" value="Genomic_DNA"/>
</dbReference>
<dbReference type="InterPro" id="IPR036322">
    <property type="entry name" value="WD40_repeat_dom_sf"/>
</dbReference>
<dbReference type="Proteomes" id="UP000029867">
    <property type="component" value="Unassembled WGS sequence"/>
</dbReference>
<protein>
    <recommendedName>
        <fullName evidence="6">Diphthine methyltransferase</fullName>
    </recommendedName>
</protein>
<sequence>MTHNLRRRAVFNTEAPPCCLRINPLDSTIVYFGTYTLIQGNDRKGTIEIWKLRSKEGTTDVPDEQNINLDNLELQGIKLGSIPTHGAVLDIKIDSKSITSNGDSILLSTAQSTGNITLWKIKKDDPLDIKEVSDVQLFPESTSNLGETLITSINFHPRKTYLSFTTTTGIVGYYDYSEGSNSNEPVCFGKEHSLEAWYADWCHLEALDNIVFSGGDDARLIAHDTRVPFPVFETSRIHDAGIVSILTARSNWCENVTDPYIIWTGGYDDQLCVLDLRAGANMNNGALFEGMPPMLREKHNLGGGVWRLIPSPKENDCRVFTCNMYDGGRMLAYDSSNAKNVEVKNYYKGDHSSITYGGDWIGDVAISCSFYDNVVQVWEV</sequence>
<accession>A0A099P6B3</accession>
<dbReference type="GO" id="GO:0032456">
    <property type="term" value="P:endocytic recycling"/>
    <property type="evidence" value="ECO:0007669"/>
    <property type="project" value="EnsemblFungi"/>
</dbReference>
<dbReference type="InterPro" id="IPR052415">
    <property type="entry name" value="Diphthine_MTase"/>
</dbReference>
<name>A0A099P6B3_PICKU</name>
<evidence type="ECO:0000256" key="3">
    <source>
        <dbReference type="ARBA" id="ARBA00043952"/>
    </source>
</evidence>
<organism evidence="4 5">
    <name type="scientific">Pichia kudriavzevii</name>
    <name type="common">Yeast</name>
    <name type="synonym">Issatchenkia orientalis</name>
    <dbReference type="NCBI Taxonomy" id="4909"/>
    <lineage>
        <taxon>Eukaryota</taxon>
        <taxon>Fungi</taxon>
        <taxon>Dikarya</taxon>
        <taxon>Ascomycota</taxon>
        <taxon>Saccharomycotina</taxon>
        <taxon>Pichiomycetes</taxon>
        <taxon>Pichiales</taxon>
        <taxon>Pichiaceae</taxon>
        <taxon>Pichia</taxon>
    </lineage>
</organism>
<dbReference type="PANTHER" id="PTHR46042:SF1">
    <property type="entry name" value="DIPHTHINE METHYLTRANSFERASE"/>
    <property type="match status" value="1"/>
</dbReference>
<keyword evidence="2" id="KW-0677">Repeat</keyword>